<dbReference type="GO" id="GO:0031492">
    <property type="term" value="F:nucleosomal DNA binding"/>
    <property type="evidence" value="ECO:0007669"/>
    <property type="project" value="TreeGrafter"/>
</dbReference>
<dbReference type="GO" id="GO:0000786">
    <property type="term" value="C:nucleosome"/>
    <property type="evidence" value="ECO:0007669"/>
    <property type="project" value="InterPro"/>
</dbReference>
<evidence type="ECO:0000313" key="9">
    <source>
        <dbReference type="Proteomes" id="UP001415857"/>
    </source>
</evidence>
<keyword evidence="9" id="KW-1185">Reference proteome</keyword>
<evidence type="ECO:0000313" key="8">
    <source>
        <dbReference type="EMBL" id="KAK9272243.1"/>
    </source>
</evidence>
<feature type="compositionally biased region" description="Pro residues" evidence="6">
    <location>
        <begin position="102"/>
        <end position="113"/>
    </location>
</feature>
<dbReference type="Gene3D" id="1.10.10.10">
    <property type="entry name" value="Winged helix-like DNA-binding domain superfamily/Winged helix DNA-binding domain"/>
    <property type="match status" value="1"/>
</dbReference>
<dbReference type="GO" id="GO:0030261">
    <property type="term" value="P:chromosome condensation"/>
    <property type="evidence" value="ECO:0007669"/>
    <property type="project" value="TreeGrafter"/>
</dbReference>
<evidence type="ECO:0000256" key="1">
    <source>
        <dbReference type="ARBA" id="ARBA00004123"/>
    </source>
</evidence>
<dbReference type="CDD" id="cd00073">
    <property type="entry name" value="H15"/>
    <property type="match status" value="1"/>
</dbReference>
<keyword evidence="5" id="KW-0539">Nucleus</keyword>
<dbReference type="GO" id="GO:0006355">
    <property type="term" value="P:regulation of DNA-templated transcription"/>
    <property type="evidence" value="ECO:0007669"/>
    <property type="project" value="InterPro"/>
</dbReference>
<dbReference type="Pfam" id="PF02178">
    <property type="entry name" value="AT_hook"/>
    <property type="match status" value="3"/>
</dbReference>
<dbReference type="InterPro" id="IPR017956">
    <property type="entry name" value="AT_hook_DNA-bd_motif"/>
</dbReference>
<comment type="subcellular location">
    <subcellularLocation>
        <location evidence="2">Chromosome</location>
    </subcellularLocation>
    <subcellularLocation>
        <location evidence="1">Nucleus</location>
    </subcellularLocation>
</comment>
<dbReference type="InterPro" id="IPR036390">
    <property type="entry name" value="WH_DNA-bd_sf"/>
</dbReference>
<dbReference type="Proteomes" id="UP001415857">
    <property type="component" value="Unassembled WGS sequence"/>
</dbReference>
<dbReference type="InterPro" id="IPR000116">
    <property type="entry name" value="HMGA"/>
</dbReference>
<evidence type="ECO:0000256" key="6">
    <source>
        <dbReference type="SAM" id="MobiDB-lite"/>
    </source>
</evidence>
<feature type="domain" description="H15" evidence="7">
    <location>
        <begin position="11"/>
        <end position="80"/>
    </location>
</feature>
<dbReference type="SMART" id="SM00384">
    <property type="entry name" value="AT_hook"/>
    <property type="match status" value="4"/>
</dbReference>
<dbReference type="FunFam" id="1.10.10.10:FF:000493">
    <property type="entry name" value="HMG-Y-related protein A"/>
    <property type="match status" value="1"/>
</dbReference>
<evidence type="ECO:0000256" key="3">
    <source>
        <dbReference type="ARBA" id="ARBA00022737"/>
    </source>
</evidence>
<keyword evidence="3" id="KW-0677">Repeat</keyword>
<dbReference type="PANTHER" id="PTHR11467:SF162">
    <property type="entry name" value="HMG-Y-RELATED PROTEIN A"/>
    <property type="match status" value="1"/>
</dbReference>
<dbReference type="AlphaFoldDB" id="A0AAP0NGD1"/>
<evidence type="ECO:0000256" key="5">
    <source>
        <dbReference type="ARBA" id="ARBA00023242"/>
    </source>
</evidence>
<reference evidence="8 9" key="1">
    <citation type="journal article" date="2024" name="Plant J.">
        <title>Genome sequences and population genomics reveal climatic adaptation and genomic divergence between two closely related sweetgum species.</title>
        <authorList>
            <person name="Xu W.Q."/>
            <person name="Ren C.Q."/>
            <person name="Zhang X.Y."/>
            <person name="Comes H.P."/>
            <person name="Liu X.H."/>
            <person name="Li Y.G."/>
            <person name="Kettle C.J."/>
            <person name="Jalonen R."/>
            <person name="Gaisberger H."/>
            <person name="Ma Y.Z."/>
            <person name="Qiu Y.X."/>
        </authorList>
    </citation>
    <scope>NUCLEOTIDE SEQUENCE [LARGE SCALE GENOMIC DNA]</scope>
    <source>
        <strain evidence="8">Hangzhou</strain>
    </source>
</reference>
<keyword evidence="4" id="KW-0238">DNA-binding</keyword>
<evidence type="ECO:0000256" key="4">
    <source>
        <dbReference type="ARBA" id="ARBA00023125"/>
    </source>
</evidence>
<dbReference type="PRINTS" id="PR00929">
    <property type="entry name" value="ATHOOK"/>
</dbReference>
<dbReference type="GO" id="GO:0006334">
    <property type="term" value="P:nucleosome assembly"/>
    <property type="evidence" value="ECO:0007669"/>
    <property type="project" value="InterPro"/>
</dbReference>
<evidence type="ECO:0000259" key="7">
    <source>
        <dbReference type="PROSITE" id="PS51504"/>
    </source>
</evidence>
<dbReference type="EMBL" id="JBBPBK010000013">
    <property type="protein sequence ID" value="KAK9272243.1"/>
    <property type="molecule type" value="Genomic_DNA"/>
</dbReference>
<dbReference type="SUPFAM" id="SSF46785">
    <property type="entry name" value="Winged helix' DNA-binding domain"/>
    <property type="match status" value="1"/>
</dbReference>
<dbReference type="GO" id="GO:0003690">
    <property type="term" value="F:double-stranded DNA binding"/>
    <property type="evidence" value="ECO:0007669"/>
    <property type="project" value="TreeGrafter"/>
</dbReference>
<dbReference type="SMART" id="SM00526">
    <property type="entry name" value="H15"/>
    <property type="match status" value="1"/>
</dbReference>
<dbReference type="Pfam" id="PF00538">
    <property type="entry name" value="Linker_histone"/>
    <property type="match status" value="1"/>
</dbReference>
<dbReference type="GO" id="GO:0005730">
    <property type="term" value="C:nucleolus"/>
    <property type="evidence" value="ECO:0007669"/>
    <property type="project" value="TreeGrafter"/>
</dbReference>
<gene>
    <name evidence="8" type="ORF">L1049_002614</name>
</gene>
<dbReference type="PROSITE" id="PS51504">
    <property type="entry name" value="H15"/>
    <property type="match status" value="1"/>
</dbReference>
<feature type="region of interest" description="Disordered" evidence="6">
    <location>
        <begin position="78"/>
        <end position="173"/>
    </location>
</feature>
<dbReference type="InterPro" id="IPR036388">
    <property type="entry name" value="WH-like_DNA-bd_sf"/>
</dbReference>
<dbReference type="GO" id="GO:0045910">
    <property type="term" value="P:negative regulation of DNA recombination"/>
    <property type="evidence" value="ECO:0007669"/>
    <property type="project" value="TreeGrafter"/>
</dbReference>
<organism evidence="8 9">
    <name type="scientific">Liquidambar formosana</name>
    <name type="common">Formosan gum</name>
    <dbReference type="NCBI Taxonomy" id="63359"/>
    <lineage>
        <taxon>Eukaryota</taxon>
        <taxon>Viridiplantae</taxon>
        <taxon>Streptophyta</taxon>
        <taxon>Embryophyta</taxon>
        <taxon>Tracheophyta</taxon>
        <taxon>Spermatophyta</taxon>
        <taxon>Magnoliopsida</taxon>
        <taxon>eudicotyledons</taxon>
        <taxon>Gunneridae</taxon>
        <taxon>Pentapetalae</taxon>
        <taxon>Saxifragales</taxon>
        <taxon>Altingiaceae</taxon>
        <taxon>Liquidambar</taxon>
    </lineage>
</organism>
<protein>
    <recommendedName>
        <fullName evidence="7">H15 domain-containing protein</fullName>
    </recommendedName>
</protein>
<dbReference type="PANTHER" id="PTHR11467">
    <property type="entry name" value="HISTONE H1"/>
    <property type="match status" value="1"/>
</dbReference>
<comment type="caution">
    <text evidence="8">The sequence shown here is derived from an EMBL/GenBank/DDBJ whole genome shotgun (WGS) entry which is preliminary data.</text>
</comment>
<proteinExistence type="predicted"/>
<accession>A0AAP0NGD1</accession>
<sequence>MATEEVDKAPSLPPYSEMILSAIEALNEKEGSNRSSISKYIESTYRDLPTGHSTLLLQHLNRMNENGELIMVKTNYMKSNPNAPLRQGRGRPPKTKTTTDAPLPPGAVLPPPRPRGRPRKDPSAPAMMSKERAFSGSGRPHGRPPKKDRVVRNSGGLATMTTTGRSRGRPPKVKPLLTEVNLELK</sequence>
<name>A0AAP0NGD1_LIQFO</name>
<dbReference type="InterPro" id="IPR005818">
    <property type="entry name" value="Histone_H1/H5_H15"/>
</dbReference>
<dbReference type="PRINTS" id="PR00930">
    <property type="entry name" value="HIGHMOBLTYIY"/>
</dbReference>
<evidence type="ECO:0000256" key="2">
    <source>
        <dbReference type="ARBA" id="ARBA00004286"/>
    </source>
</evidence>